<protein>
    <submittedName>
        <fullName evidence="9">TraM recognition site of TraD and TraG</fullName>
    </submittedName>
</protein>
<dbReference type="STRING" id="260086.SAMN05216207_105229"/>
<dbReference type="RefSeq" id="WP_093354607.1">
    <property type="nucleotide sequence ID" value="NZ_FOUY01000052.1"/>
</dbReference>
<evidence type="ECO:0000256" key="5">
    <source>
        <dbReference type="ARBA" id="ARBA00023136"/>
    </source>
</evidence>
<dbReference type="Pfam" id="PF12696">
    <property type="entry name" value="TraG-D_C"/>
    <property type="match status" value="1"/>
</dbReference>
<sequence length="629" mass="67955">MTRARDTRSVSADLALPLTALGLVVAAIVVIEASAVLTGLLTVGAVTVVGPGDAVWLVRSWLGGPLPGGSVAALLTEQSTVFVGCLVAVVAVLAVAAALVGRWWWRRRRPAPSGHATRAELAGELSLPAARRSAERTRPSLSPSECRSAPGTEVGIPFYRYRETELYLSFTNLTGTLAPTQSGKSRMDLVHKVLDAPGALLCSTTKLDLVEFAALARSRRRTAGPVVVYDATGRLAWPSPLRWSLIEGCEDQQEASRRAFTLVEAAAVRVEAGGSGGAGNDRVFRERAVVVMTAYLVAAAVSGSSVDDIRAWSTEPPEPRAKDGRPARPLPADPRPVKILELAGHKELAANLSAEMRLDPRTASAVWMSVRRVVGAWTDPRLRELLSPPHGRGLDVRRFIGQGGSLFLIADQQQAAEAVPVLTALAEHWLRTAQEMALDYPARRVDPPVTNVFDELANGTPIPGLAQVISDAAGRGVVIHWAAQSLAQLERIFGPVGYREVLDNTTSLSVWGGIKDDRTLQWVSELCATHERQRRQVQIDGMFSPERHSIGTETSPVMRVGDIRKLGRGKVLVLHRGLPCFIADVVDVSRRPDSAEITRDVEVIREQRAIPIDDRGYRIQPHTAEATAR</sequence>
<feature type="transmembrane region" description="Helical" evidence="7">
    <location>
        <begin position="56"/>
        <end position="75"/>
    </location>
</feature>
<keyword evidence="5 7" id="KW-0472">Membrane</keyword>
<accession>A0A1I5GXA6</accession>
<evidence type="ECO:0000256" key="4">
    <source>
        <dbReference type="ARBA" id="ARBA00022989"/>
    </source>
</evidence>
<feature type="compositionally biased region" description="Basic and acidic residues" evidence="6">
    <location>
        <begin position="317"/>
        <end position="326"/>
    </location>
</feature>
<evidence type="ECO:0000313" key="9">
    <source>
        <dbReference type="EMBL" id="SFO40658.1"/>
    </source>
</evidence>
<keyword evidence="3 7" id="KW-0812">Transmembrane</keyword>
<feature type="domain" description="TraD/TraG TraM recognition site" evidence="8">
    <location>
        <begin position="448"/>
        <end position="566"/>
    </location>
</feature>
<reference evidence="9 10" key="1">
    <citation type="submission" date="2016-10" db="EMBL/GenBank/DDBJ databases">
        <authorList>
            <person name="de Groot N.N."/>
        </authorList>
    </citation>
    <scope>NUCLEOTIDE SEQUENCE [LARGE SCALE GENOMIC DNA]</scope>
    <source>
        <strain evidence="9 10">CGMCC 4.1877</strain>
    </source>
</reference>
<dbReference type="PANTHER" id="PTHR37937:SF1">
    <property type="entry name" value="CONJUGATIVE TRANSFER: DNA TRANSPORT"/>
    <property type="match status" value="1"/>
</dbReference>
<gene>
    <name evidence="9" type="ORF">SAMN05216207_105229</name>
</gene>
<organism evidence="9 10">
    <name type="scientific">Pseudonocardia ammonioxydans</name>
    <dbReference type="NCBI Taxonomy" id="260086"/>
    <lineage>
        <taxon>Bacteria</taxon>
        <taxon>Bacillati</taxon>
        <taxon>Actinomycetota</taxon>
        <taxon>Actinomycetes</taxon>
        <taxon>Pseudonocardiales</taxon>
        <taxon>Pseudonocardiaceae</taxon>
        <taxon>Pseudonocardia</taxon>
    </lineage>
</organism>
<dbReference type="CDD" id="cd01127">
    <property type="entry name" value="TrwB_TraG_TraD_VirD4"/>
    <property type="match status" value="1"/>
</dbReference>
<keyword evidence="4 7" id="KW-1133">Transmembrane helix</keyword>
<evidence type="ECO:0000259" key="8">
    <source>
        <dbReference type="Pfam" id="PF12696"/>
    </source>
</evidence>
<keyword evidence="10" id="KW-1185">Reference proteome</keyword>
<dbReference type="AlphaFoldDB" id="A0A1I5GXA6"/>
<dbReference type="InterPro" id="IPR051539">
    <property type="entry name" value="T4SS-coupling_protein"/>
</dbReference>
<dbReference type="InterPro" id="IPR032689">
    <property type="entry name" value="TraG-D_C"/>
</dbReference>
<evidence type="ECO:0000256" key="3">
    <source>
        <dbReference type="ARBA" id="ARBA00022692"/>
    </source>
</evidence>
<dbReference type="GO" id="GO:0005886">
    <property type="term" value="C:plasma membrane"/>
    <property type="evidence" value="ECO:0007669"/>
    <property type="project" value="UniProtKB-SubCell"/>
</dbReference>
<evidence type="ECO:0000256" key="1">
    <source>
        <dbReference type="ARBA" id="ARBA00004651"/>
    </source>
</evidence>
<evidence type="ECO:0000256" key="6">
    <source>
        <dbReference type="SAM" id="MobiDB-lite"/>
    </source>
</evidence>
<evidence type="ECO:0000313" key="10">
    <source>
        <dbReference type="Proteomes" id="UP000199614"/>
    </source>
</evidence>
<feature type="transmembrane region" description="Helical" evidence="7">
    <location>
        <begin position="20"/>
        <end position="49"/>
    </location>
</feature>
<feature type="transmembrane region" description="Helical" evidence="7">
    <location>
        <begin position="81"/>
        <end position="105"/>
    </location>
</feature>
<dbReference type="Proteomes" id="UP000199614">
    <property type="component" value="Unassembled WGS sequence"/>
</dbReference>
<keyword evidence="2" id="KW-1003">Cell membrane</keyword>
<comment type="subcellular location">
    <subcellularLocation>
        <location evidence="1">Cell membrane</location>
        <topology evidence="1">Multi-pass membrane protein</topology>
    </subcellularLocation>
</comment>
<feature type="region of interest" description="Disordered" evidence="6">
    <location>
        <begin position="309"/>
        <end position="333"/>
    </location>
</feature>
<dbReference type="InterPro" id="IPR027417">
    <property type="entry name" value="P-loop_NTPase"/>
</dbReference>
<dbReference type="OrthoDB" id="226701at2"/>
<evidence type="ECO:0000256" key="2">
    <source>
        <dbReference type="ARBA" id="ARBA00022475"/>
    </source>
</evidence>
<dbReference type="SUPFAM" id="SSF52540">
    <property type="entry name" value="P-loop containing nucleoside triphosphate hydrolases"/>
    <property type="match status" value="1"/>
</dbReference>
<proteinExistence type="predicted"/>
<dbReference type="EMBL" id="FOUY01000052">
    <property type="protein sequence ID" value="SFO40658.1"/>
    <property type="molecule type" value="Genomic_DNA"/>
</dbReference>
<name>A0A1I5GXA6_PSUAM</name>
<dbReference type="Gene3D" id="3.40.50.300">
    <property type="entry name" value="P-loop containing nucleotide triphosphate hydrolases"/>
    <property type="match status" value="1"/>
</dbReference>
<evidence type="ECO:0000256" key="7">
    <source>
        <dbReference type="SAM" id="Phobius"/>
    </source>
</evidence>
<dbReference type="PANTHER" id="PTHR37937">
    <property type="entry name" value="CONJUGATIVE TRANSFER: DNA TRANSPORT"/>
    <property type="match status" value="1"/>
</dbReference>